<dbReference type="FunFam" id="1.25.40.10:FF:001552">
    <property type="entry name" value="Predicted protein"/>
    <property type="match status" value="1"/>
</dbReference>
<feature type="region of interest" description="Disordered" evidence="3">
    <location>
        <begin position="52"/>
        <end position="72"/>
    </location>
</feature>
<dbReference type="InterPro" id="IPR033443">
    <property type="entry name" value="PROP1-like_PPR_dom"/>
</dbReference>
<proteinExistence type="predicted"/>
<dbReference type="AlphaFoldDB" id="A0A2G5DKY6"/>
<dbReference type="GO" id="GO:0009658">
    <property type="term" value="P:chloroplast organization"/>
    <property type="evidence" value="ECO:0007669"/>
    <property type="project" value="InterPro"/>
</dbReference>
<protein>
    <recommendedName>
        <fullName evidence="4">PROP1-like PPR domain-containing protein</fullName>
    </recommendedName>
</protein>
<gene>
    <name evidence="5" type="ORF">AQUCO_01700047v1</name>
</gene>
<evidence type="ECO:0000313" key="5">
    <source>
        <dbReference type="EMBL" id="PIA44162.1"/>
    </source>
</evidence>
<dbReference type="PANTHER" id="PTHR46935">
    <property type="entry name" value="OS01G0674700 PROTEIN"/>
    <property type="match status" value="1"/>
</dbReference>
<feature type="repeat" description="PPR" evidence="2">
    <location>
        <begin position="338"/>
        <end position="372"/>
    </location>
</feature>
<dbReference type="GO" id="GO:0009507">
    <property type="term" value="C:chloroplast"/>
    <property type="evidence" value="ECO:0007669"/>
    <property type="project" value="TreeGrafter"/>
</dbReference>
<evidence type="ECO:0000313" key="6">
    <source>
        <dbReference type="Proteomes" id="UP000230069"/>
    </source>
</evidence>
<dbReference type="PROSITE" id="PS51375">
    <property type="entry name" value="PPR"/>
    <property type="match status" value="5"/>
</dbReference>
<sequence>MEASTRISTPTTLSFEPNTDKIKRNLLKKGVFPTPKTVHTLRKKEIQKFNRKSKKIEDKPFSESEKQEISEQSHFNTITREYKAITKVFKAKNDKKGENLMVGKPWERLERIGLRELASGSKEYGGEKLKGEALVELSEILAERNRDDKHWLLDEDIEEGYWMETNDGRKISKKREIGDAEAIQFLVKRLSAMDLTMRDWKFSKLMKQSGLHFTERHLLKIIEGLGAVGSWRNALSVVEWVYNRDEYKHQKSRFVYTKLLAVLGKARKPTEALHIFNLMREDCRIYPDMAAYRCISVTLGQAGLVKKLMNVIECMRQKPSKKLKNMRSRDWDPCLEPDVVVYNAVLNACVPSHQWKAVSWVMEEMRKLSLKPNGATYGLAMEVMLRSGKYDLVHKFFEKMRKSGTAPKAITYKVLVRAFWEEGKVNEAVEAVRDMERRGVVGTASVYYELACCLCKNGRWIDAMVEVEKLKKLHLTKPLEVAFTGMITSCMDGGHVNDCISVFEEMNKHCSPNTGTINAMLKAYGRNDMFAKAKELFEKTKEMESSRNTHISGFDSSLTLDAYTYSSILEASAKAHQWEYFEYVYKEMTLFGYQLDQNKHAWLLVEASKAGKGHLMEHAFDLILEAGEIPHLSFFTEMVCHATAQHNYRRAVNLVNSMAHASFHVSEKQWTEIFMGCQDRIGKGGLQNLFYELCNSDIVSETTISNLMRSLQLICGITSAAESLGSTVSSNVTPDRLPSDEEREAFPIDMVDHVDSGLISDSPSCVVNRERNTSFTGKPDSPQDGVALSVPDVGVDYNSSTSTFSGNSQDYIDNTLDSLTSHLDDSRGSDLPQASEILKEWREARNKDGIFMPFE</sequence>
<dbReference type="OrthoDB" id="1904535at2759"/>
<organism evidence="5 6">
    <name type="scientific">Aquilegia coerulea</name>
    <name type="common">Rocky mountain columbine</name>
    <dbReference type="NCBI Taxonomy" id="218851"/>
    <lineage>
        <taxon>Eukaryota</taxon>
        <taxon>Viridiplantae</taxon>
        <taxon>Streptophyta</taxon>
        <taxon>Embryophyta</taxon>
        <taxon>Tracheophyta</taxon>
        <taxon>Spermatophyta</taxon>
        <taxon>Magnoliopsida</taxon>
        <taxon>Ranunculales</taxon>
        <taxon>Ranunculaceae</taxon>
        <taxon>Thalictroideae</taxon>
        <taxon>Aquilegia</taxon>
    </lineage>
</organism>
<feature type="repeat" description="PPR" evidence="2">
    <location>
        <begin position="408"/>
        <end position="442"/>
    </location>
</feature>
<feature type="repeat" description="PPR" evidence="2">
    <location>
        <begin position="513"/>
        <end position="547"/>
    </location>
</feature>
<dbReference type="Gene3D" id="1.25.40.10">
    <property type="entry name" value="Tetratricopeptide repeat domain"/>
    <property type="match status" value="3"/>
</dbReference>
<feature type="domain" description="PROP1-like PPR" evidence="4">
    <location>
        <begin position="341"/>
        <end position="443"/>
    </location>
</feature>
<dbReference type="FunCoup" id="A0A2G5DKY6">
    <property type="interactions" value="1576"/>
</dbReference>
<feature type="repeat" description="PPR" evidence="2">
    <location>
        <begin position="373"/>
        <end position="407"/>
    </location>
</feature>
<evidence type="ECO:0000259" key="4">
    <source>
        <dbReference type="Pfam" id="PF17177"/>
    </source>
</evidence>
<dbReference type="InterPro" id="IPR044645">
    <property type="entry name" value="DG1/EMB2279-like"/>
</dbReference>
<evidence type="ECO:0000256" key="3">
    <source>
        <dbReference type="SAM" id="MobiDB-lite"/>
    </source>
</evidence>
<dbReference type="Pfam" id="PF01535">
    <property type="entry name" value="PPR"/>
    <property type="match status" value="1"/>
</dbReference>
<dbReference type="InterPro" id="IPR011990">
    <property type="entry name" value="TPR-like_helical_dom_sf"/>
</dbReference>
<feature type="compositionally biased region" description="Basic and acidic residues" evidence="3">
    <location>
        <begin position="55"/>
        <end position="71"/>
    </location>
</feature>
<keyword evidence="6" id="KW-1185">Reference proteome</keyword>
<dbReference type="Proteomes" id="UP000230069">
    <property type="component" value="Unassembled WGS sequence"/>
</dbReference>
<evidence type="ECO:0000256" key="2">
    <source>
        <dbReference type="PROSITE-ProRule" id="PRU00708"/>
    </source>
</evidence>
<dbReference type="PANTHER" id="PTHR46935:SF2">
    <property type="entry name" value="PENTACOTRIPEPTIDE-REPEAT REGION OF PRORP DOMAIN-CONTAINING PROTEIN"/>
    <property type="match status" value="1"/>
</dbReference>
<dbReference type="STRING" id="218851.A0A2G5DKY6"/>
<dbReference type="Pfam" id="PF13812">
    <property type="entry name" value="PPR_3"/>
    <property type="match status" value="1"/>
</dbReference>
<dbReference type="EMBL" id="KZ305034">
    <property type="protein sequence ID" value="PIA44162.1"/>
    <property type="molecule type" value="Genomic_DNA"/>
</dbReference>
<accession>A0A2G5DKY6</accession>
<dbReference type="InParanoid" id="A0A2G5DKY6"/>
<keyword evidence="1" id="KW-0677">Repeat</keyword>
<dbReference type="InterPro" id="IPR002885">
    <property type="entry name" value="PPR_rpt"/>
</dbReference>
<evidence type="ECO:0000256" key="1">
    <source>
        <dbReference type="ARBA" id="ARBA00022737"/>
    </source>
</evidence>
<dbReference type="Pfam" id="PF17177">
    <property type="entry name" value="PPR_long"/>
    <property type="match status" value="1"/>
</dbReference>
<feature type="repeat" description="PPR" evidence="2">
    <location>
        <begin position="561"/>
        <end position="595"/>
    </location>
</feature>
<dbReference type="NCBIfam" id="TIGR00756">
    <property type="entry name" value="PPR"/>
    <property type="match status" value="2"/>
</dbReference>
<name>A0A2G5DKY6_AQUCA</name>
<reference evidence="5 6" key="1">
    <citation type="submission" date="2017-09" db="EMBL/GenBank/DDBJ databases">
        <title>WGS assembly of Aquilegia coerulea Goldsmith.</title>
        <authorList>
            <person name="Hodges S."/>
            <person name="Kramer E."/>
            <person name="Nordborg M."/>
            <person name="Tomkins J."/>
            <person name="Borevitz J."/>
            <person name="Derieg N."/>
            <person name="Yan J."/>
            <person name="Mihaltcheva S."/>
            <person name="Hayes R.D."/>
            <person name="Rokhsar D."/>
        </authorList>
    </citation>
    <scope>NUCLEOTIDE SEQUENCE [LARGE SCALE GENOMIC DNA]</scope>
    <source>
        <strain evidence="6">cv. Goldsmith</strain>
    </source>
</reference>